<organism evidence="1 2">
    <name type="scientific">Rhizophagus irregularis</name>
    <dbReference type="NCBI Taxonomy" id="588596"/>
    <lineage>
        <taxon>Eukaryota</taxon>
        <taxon>Fungi</taxon>
        <taxon>Fungi incertae sedis</taxon>
        <taxon>Mucoromycota</taxon>
        <taxon>Glomeromycotina</taxon>
        <taxon>Glomeromycetes</taxon>
        <taxon>Glomerales</taxon>
        <taxon>Glomeraceae</taxon>
        <taxon>Rhizophagus</taxon>
    </lineage>
</organism>
<dbReference type="Proteomes" id="UP000232688">
    <property type="component" value="Unassembled WGS sequence"/>
</dbReference>
<dbReference type="VEuPathDB" id="FungiDB:FUN_012466"/>
<name>A0A2N0S099_9GLOM</name>
<dbReference type="VEuPathDB" id="FungiDB:RhiirA1_533803"/>
<protein>
    <submittedName>
        <fullName evidence="1">Uncharacterized protein</fullName>
    </submittedName>
</protein>
<dbReference type="VEuPathDB" id="FungiDB:RhiirFUN_014598"/>
<accession>A0A2N0S099</accession>
<reference evidence="1 2" key="1">
    <citation type="submission" date="2017-10" db="EMBL/GenBank/DDBJ databases">
        <title>Extensive intraspecific genome diversity in a model arbuscular mycorrhizal fungus.</title>
        <authorList>
            <person name="Chen E.C.H."/>
            <person name="Morin E."/>
            <person name="Baudet D."/>
            <person name="Noel J."/>
            <person name="Ndikumana S."/>
            <person name="Charron P."/>
            <person name="St-Onge C."/>
            <person name="Giorgi J."/>
            <person name="Grigoriev I.V."/>
            <person name="Roux C."/>
            <person name="Martin F.M."/>
            <person name="Corradi N."/>
        </authorList>
    </citation>
    <scope>NUCLEOTIDE SEQUENCE [LARGE SCALE GENOMIC DNA]</scope>
    <source>
        <strain evidence="1 2">A1</strain>
    </source>
</reference>
<proteinExistence type="predicted"/>
<dbReference type="AlphaFoldDB" id="A0A2N0S099"/>
<gene>
    <name evidence="1" type="ORF">RhiirA1_533803</name>
</gene>
<dbReference type="EMBL" id="LLXH01000301">
    <property type="protein sequence ID" value="PKC68981.1"/>
    <property type="molecule type" value="Genomic_DNA"/>
</dbReference>
<evidence type="ECO:0000313" key="2">
    <source>
        <dbReference type="Proteomes" id="UP000232688"/>
    </source>
</evidence>
<comment type="caution">
    <text evidence="1">The sequence shown here is derived from an EMBL/GenBank/DDBJ whole genome shotgun (WGS) entry which is preliminary data.</text>
</comment>
<reference evidence="1 2" key="2">
    <citation type="submission" date="2017-10" db="EMBL/GenBank/DDBJ databases">
        <title>Genome analyses suggest a sexual origin of heterokaryosis in a supposedly ancient asexual fungus.</title>
        <authorList>
            <person name="Corradi N."/>
            <person name="Sedzielewska K."/>
            <person name="Noel J."/>
            <person name="Charron P."/>
            <person name="Farinelli L."/>
            <person name="Marton T."/>
            <person name="Kruger M."/>
            <person name="Pelin A."/>
            <person name="Brachmann A."/>
            <person name="Corradi N."/>
        </authorList>
    </citation>
    <scope>NUCLEOTIDE SEQUENCE [LARGE SCALE GENOMIC DNA]</scope>
    <source>
        <strain evidence="1 2">A1</strain>
    </source>
</reference>
<evidence type="ECO:0000313" key="1">
    <source>
        <dbReference type="EMBL" id="PKC68981.1"/>
    </source>
</evidence>
<sequence>MRWFIESNFCRRFNNFGLVVADPINDAPNEIFFALWRFDFQELWDDSLPFSLRALFNVDKDTEAIPHRLLESSYHLLPVPSISIPRSDVADITVSLVRSFWKLWENSNFPQLDILENRTNEVLEAFNKCRKLELELQEDDTEIKRFNISINTLIERRAQESYKHSSYSKNVTIYMEGFSKESETVETILIILLTLLSEAKDRRESTNKLRQDY</sequence>